<evidence type="ECO:0000259" key="5">
    <source>
        <dbReference type="PROSITE" id="PS50110"/>
    </source>
</evidence>
<dbReference type="EMBL" id="CP002601">
    <property type="protein sequence ID" value="AEA65538.1"/>
    <property type="molecule type" value="Genomic_DNA"/>
</dbReference>
<dbReference type="InterPro" id="IPR001789">
    <property type="entry name" value="Sig_transdc_resp-reg_receiver"/>
</dbReference>
<dbReference type="Proteomes" id="UP000008316">
    <property type="component" value="Plasmid bgla_1p"/>
</dbReference>
<dbReference type="PROSITE" id="PS50110">
    <property type="entry name" value="RESPONSE_REGULATORY"/>
    <property type="match status" value="1"/>
</dbReference>
<dbReference type="PANTHER" id="PTHR48111:SF40">
    <property type="entry name" value="PHOSPHATE REGULON TRANSCRIPTIONAL REGULATORY PROTEIN PHOB"/>
    <property type="match status" value="1"/>
</dbReference>
<dbReference type="InterPro" id="IPR016032">
    <property type="entry name" value="Sig_transdc_resp-reg_C-effctor"/>
</dbReference>
<dbReference type="Gene3D" id="6.10.250.690">
    <property type="match status" value="1"/>
</dbReference>
<dbReference type="RefSeq" id="WP_013699916.1">
    <property type="nucleotide sequence ID" value="NC_015382.1"/>
</dbReference>
<keyword evidence="2" id="KW-0902">Two-component regulatory system</keyword>
<keyword evidence="3" id="KW-0238">DNA-binding</keyword>
<dbReference type="SUPFAM" id="SSF52172">
    <property type="entry name" value="CheY-like"/>
    <property type="match status" value="1"/>
</dbReference>
<proteinExistence type="predicted"/>
<dbReference type="PANTHER" id="PTHR48111">
    <property type="entry name" value="REGULATOR OF RPOS"/>
    <property type="match status" value="1"/>
</dbReference>
<dbReference type="SMART" id="SM00448">
    <property type="entry name" value="REC"/>
    <property type="match status" value="1"/>
</dbReference>
<reference evidence="6 7" key="1">
    <citation type="journal article" date="2011" name="J. Bacteriol.">
        <title>Complete genome sequence of Burkholderia gladioli BSR3.</title>
        <authorList>
            <person name="Seo Y.S."/>
            <person name="Lim J."/>
            <person name="Choi B.S."/>
            <person name="Kim H."/>
            <person name="Goo E."/>
            <person name="Lee B."/>
            <person name="Lim J.S."/>
            <person name="Choi I.Y."/>
            <person name="Moon J.S."/>
            <person name="Kim J."/>
            <person name="Hwang I."/>
        </authorList>
    </citation>
    <scope>NUCLEOTIDE SEQUENCE [LARGE SCALE GENOMIC DNA]</scope>
    <source>
        <strain evidence="7">BSR3</strain>
    </source>
</reference>
<dbReference type="GO" id="GO:0000156">
    <property type="term" value="F:phosphorelay response regulator activity"/>
    <property type="evidence" value="ECO:0007669"/>
    <property type="project" value="TreeGrafter"/>
</dbReference>
<dbReference type="SUPFAM" id="SSF46894">
    <property type="entry name" value="C-terminal effector domain of the bipartite response regulators"/>
    <property type="match status" value="2"/>
</dbReference>
<dbReference type="Gene3D" id="1.10.10.10">
    <property type="entry name" value="Winged helix-like DNA-binding domain superfamily/Winged helix DNA-binding domain"/>
    <property type="match status" value="2"/>
</dbReference>
<accession>F2LRP4</accession>
<feature type="modified residue" description="4-aspartylphosphate" evidence="4">
    <location>
        <position position="62"/>
    </location>
</feature>
<keyword evidence="6" id="KW-0614">Plasmid</keyword>
<dbReference type="GO" id="GO:0005829">
    <property type="term" value="C:cytosol"/>
    <property type="evidence" value="ECO:0007669"/>
    <property type="project" value="TreeGrafter"/>
</dbReference>
<evidence type="ECO:0000256" key="2">
    <source>
        <dbReference type="ARBA" id="ARBA00023012"/>
    </source>
</evidence>
<dbReference type="InterPro" id="IPR039420">
    <property type="entry name" value="WalR-like"/>
</dbReference>
<dbReference type="GO" id="GO:0006355">
    <property type="term" value="P:regulation of DNA-templated transcription"/>
    <property type="evidence" value="ECO:0007669"/>
    <property type="project" value="InterPro"/>
</dbReference>
<dbReference type="InterPro" id="IPR011006">
    <property type="entry name" value="CheY-like_superfamily"/>
</dbReference>
<evidence type="ECO:0000313" key="7">
    <source>
        <dbReference type="Proteomes" id="UP000008316"/>
    </source>
</evidence>
<keyword evidence="7" id="KW-1185">Reference proteome</keyword>
<evidence type="ECO:0000313" key="6">
    <source>
        <dbReference type="EMBL" id="AEA65538.1"/>
    </source>
</evidence>
<feature type="domain" description="Response regulatory" evidence="5">
    <location>
        <begin position="13"/>
        <end position="128"/>
    </location>
</feature>
<geneLocation type="plasmid" evidence="6 7">
    <name>bgla_1p</name>
</geneLocation>
<gene>
    <name evidence="6" type="ordered locus">bgla_1p1440</name>
</gene>
<dbReference type="KEGG" id="bgd:bgla_1p1440"/>
<evidence type="ECO:0000256" key="3">
    <source>
        <dbReference type="ARBA" id="ARBA00023125"/>
    </source>
</evidence>
<dbReference type="Pfam" id="PF00072">
    <property type="entry name" value="Response_reg"/>
    <property type="match status" value="1"/>
</dbReference>
<name>F2LRP4_BURGS</name>
<dbReference type="AlphaFoldDB" id="F2LRP4"/>
<dbReference type="GO" id="GO:0000976">
    <property type="term" value="F:transcription cis-regulatory region binding"/>
    <property type="evidence" value="ECO:0007669"/>
    <property type="project" value="TreeGrafter"/>
</dbReference>
<dbReference type="Gene3D" id="3.40.50.2300">
    <property type="match status" value="1"/>
</dbReference>
<dbReference type="InterPro" id="IPR036388">
    <property type="entry name" value="WH-like_DNA-bd_sf"/>
</dbReference>
<evidence type="ECO:0000256" key="4">
    <source>
        <dbReference type="PROSITE-ProRule" id="PRU00169"/>
    </source>
</evidence>
<dbReference type="HOGENOM" id="CLU_000445_30_0_4"/>
<organism evidence="6 7">
    <name type="scientific">Burkholderia gladioli (strain BSR3)</name>
    <dbReference type="NCBI Taxonomy" id="999541"/>
    <lineage>
        <taxon>Bacteria</taxon>
        <taxon>Pseudomonadati</taxon>
        <taxon>Pseudomonadota</taxon>
        <taxon>Betaproteobacteria</taxon>
        <taxon>Burkholderiales</taxon>
        <taxon>Burkholderiaceae</taxon>
        <taxon>Burkholderia</taxon>
    </lineage>
</organism>
<dbReference type="GO" id="GO:0032993">
    <property type="term" value="C:protein-DNA complex"/>
    <property type="evidence" value="ECO:0007669"/>
    <property type="project" value="TreeGrafter"/>
</dbReference>
<sequence length="298" mass="34184">MTAAHPDYASAMRIAVLEDNTAQAKVLATWIENAGYHAVVKDDGDRFLELVEHEKFDMLLLDWDVPGTPGIDVLKRVRARLQYALPIVMITQYDDARDIVHGLDQGADDYIVKPLEERVLLARIAAQLRKYYPKLQTPERLVCGDYVLDPASFRVTWRGDEQPKLQQREFDLAYCLFKNVGSIVKKDVLRRFTEAEQDETVSSLKDESDALKAELDALDVEDDQRRKRSAYLMARIKELDALLAERKRDLGRKQDVLLATYISRLRSKLQLRAQKSGMVITTVYSYGYRLERASDSAR</sequence>
<evidence type="ECO:0000256" key="1">
    <source>
        <dbReference type="ARBA" id="ARBA00022553"/>
    </source>
</evidence>
<keyword evidence="1 4" id="KW-0597">Phosphoprotein</keyword>
<protein>
    <submittedName>
        <fullName evidence="6">Two component transcriptional regulator, winged helix family protein</fullName>
    </submittedName>
</protein>